<evidence type="ECO:0000256" key="3">
    <source>
        <dbReference type="ARBA" id="ARBA00022670"/>
    </source>
</evidence>
<sequence>MNNLLKYLPELTELPGISGKEDKVREYILEKIKDKVDEYHIDVMGNLITKIKGKDSSKKVMLLAHMDEVGFMVTKINDDGTFHISPVGGVDPRVVFAQRLKVNGEILSVVQIKPIHLLSANERKSKPDYNSFKIYTGFSKDEIKKKIKIGDMVTFDTKFYMNGNRAVSKAFDDRAGCSWMMNIIDKIAEGNKPEYDTYFAFVVQEEVGLRGSGVAAYQIKPDVALVLEGTTAGDYPLLDEDKWATHLGNGPATFFMHSGVVLSKEVFDKILSVAKENNIMLQFKMRTAGGTDARRLAITLDGIPSGILAVPSRYIHSPNTIIDINDYINGYKLLEHLVIEGRILK</sequence>
<evidence type="ECO:0000256" key="2">
    <source>
        <dbReference type="ARBA" id="ARBA00022438"/>
    </source>
</evidence>
<keyword evidence="8" id="KW-1185">Reference proteome</keyword>
<dbReference type="RefSeq" id="WP_280999882.1">
    <property type="nucleotide sequence ID" value="NZ_CP069362.1"/>
</dbReference>
<name>A0ABY8PS49_9BACT</name>
<keyword evidence="4" id="KW-0479">Metal-binding</keyword>
<gene>
    <name evidence="7" type="ORF">JRV97_02500</name>
</gene>
<comment type="similarity">
    <text evidence="1 6">Belongs to the peptidase M42 family.</text>
</comment>
<dbReference type="Gene3D" id="3.40.630.10">
    <property type="entry name" value="Zn peptidases"/>
    <property type="match status" value="1"/>
</dbReference>
<organism evidence="7 8">
    <name type="scientific">Marinitoga aeolica</name>
    <dbReference type="NCBI Taxonomy" id="2809031"/>
    <lineage>
        <taxon>Bacteria</taxon>
        <taxon>Thermotogati</taxon>
        <taxon>Thermotogota</taxon>
        <taxon>Thermotogae</taxon>
        <taxon>Petrotogales</taxon>
        <taxon>Petrotogaceae</taxon>
        <taxon>Marinitoga</taxon>
    </lineage>
</organism>
<evidence type="ECO:0000256" key="6">
    <source>
        <dbReference type="PIRNR" id="PIRNR001123"/>
    </source>
</evidence>
<protein>
    <submittedName>
        <fullName evidence="7">M20/M25/M40 family metallo-hydrolase</fullName>
    </submittedName>
</protein>
<evidence type="ECO:0000256" key="4">
    <source>
        <dbReference type="ARBA" id="ARBA00022723"/>
    </source>
</evidence>
<dbReference type="PANTHER" id="PTHR32481">
    <property type="entry name" value="AMINOPEPTIDASE"/>
    <property type="match status" value="1"/>
</dbReference>
<keyword evidence="5" id="KW-0378">Hydrolase</keyword>
<dbReference type="SUPFAM" id="SSF53187">
    <property type="entry name" value="Zn-dependent exopeptidases"/>
    <property type="match status" value="1"/>
</dbReference>
<dbReference type="EMBL" id="CP069362">
    <property type="protein sequence ID" value="WGS65447.1"/>
    <property type="molecule type" value="Genomic_DNA"/>
</dbReference>
<dbReference type="Gene3D" id="2.40.30.40">
    <property type="entry name" value="Peptidase M42, domain 2"/>
    <property type="match status" value="1"/>
</dbReference>
<dbReference type="Proteomes" id="UP001232493">
    <property type="component" value="Chromosome"/>
</dbReference>
<dbReference type="InterPro" id="IPR008007">
    <property type="entry name" value="Peptidase_M42"/>
</dbReference>
<keyword evidence="3" id="KW-0645">Protease</keyword>
<dbReference type="Pfam" id="PF05343">
    <property type="entry name" value="Peptidase_M42"/>
    <property type="match status" value="1"/>
</dbReference>
<proteinExistence type="inferred from homology"/>
<evidence type="ECO:0000256" key="1">
    <source>
        <dbReference type="ARBA" id="ARBA00006272"/>
    </source>
</evidence>
<dbReference type="InterPro" id="IPR023367">
    <property type="entry name" value="Peptidase_M42_dom2"/>
</dbReference>
<evidence type="ECO:0000313" key="7">
    <source>
        <dbReference type="EMBL" id="WGS65447.1"/>
    </source>
</evidence>
<reference evidence="7 8" key="1">
    <citation type="submission" date="2021-02" db="EMBL/GenBank/DDBJ databases">
        <title>Characterization of Marinitoga sp. nov. str. BP5-C20A.</title>
        <authorList>
            <person name="Erauso G."/>
            <person name="Postec A."/>
        </authorList>
    </citation>
    <scope>NUCLEOTIDE SEQUENCE [LARGE SCALE GENOMIC DNA]</scope>
    <source>
        <strain evidence="7 8">BP5-C20A</strain>
    </source>
</reference>
<evidence type="ECO:0000256" key="5">
    <source>
        <dbReference type="ARBA" id="ARBA00022801"/>
    </source>
</evidence>
<dbReference type="PIRSF" id="PIRSF001123">
    <property type="entry name" value="PepA_GA"/>
    <property type="match status" value="1"/>
</dbReference>
<dbReference type="SUPFAM" id="SSF101821">
    <property type="entry name" value="Aminopeptidase/glucanase lid domain"/>
    <property type="match status" value="1"/>
</dbReference>
<dbReference type="PANTHER" id="PTHR32481:SF5">
    <property type="entry name" value="ENDOGLUCANASE"/>
    <property type="match status" value="1"/>
</dbReference>
<keyword evidence="2" id="KW-0031">Aminopeptidase</keyword>
<dbReference type="InterPro" id="IPR051464">
    <property type="entry name" value="Peptidase_M42_aminopept"/>
</dbReference>
<evidence type="ECO:0000313" key="8">
    <source>
        <dbReference type="Proteomes" id="UP001232493"/>
    </source>
</evidence>
<accession>A0ABY8PS49</accession>